<feature type="compositionally biased region" description="Basic residues" evidence="1">
    <location>
        <begin position="51"/>
        <end position="68"/>
    </location>
</feature>
<comment type="caution">
    <text evidence="2">The sequence shown here is derived from an EMBL/GenBank/DDBJ whole genome shotgun (WGS) entry which is preliminary data.</text>
</comment>
<proteinExistence type="predicted"/>
<evidence type="ECO:0000256" key="1">
    <source>
        <dbReference type="SAM" id="MobiDB-lite"/>
    </source>
</evidence>
<dbReference type="Proteomes" id="UP000821866">
    <property type="component" value="Chromosome 1"/>
</dbReference>
<reference evidence="2" key="2">
    <citation type="submission" date="2021-09" db="EMBL/GenBank/DDBJ databases">
        <authorList>
            <person name="Jia N."/>
            <person name="Wang J."/>
            <person name="Shi W."/>
            <person name="Du L."/>
            <person name="Sun Y."/>
            <person name="Zhan W."/>
            <person name="Jiang J."/>
            <person name="Wang Q."/>
            <person name="Zhang B."/>
            <person name="Ji P."/>
            <person name="Sakyi L.B."/>
            <person name="Cui X."/>
            <person name="Yuan T."/>
            <person name="Jiang B."/>
            <person name="Yang W."/>
            <person name="Lam T.T.-Y."/>
            <person name="Chang Q."/>
            <person name="Ding S."/>
            <person name="Wang X."/>
            <person name="Zhu J."/>
            <person name="Ruan X."/>
            <person name="Zhao L."/>
            <person name="Wei J."/>
            <person name="Que T."/>
            <person name="Du C."/>
            <person name="Cheng J."/>
            <person name="Dai P."/>
            <person name="Han X."/>
            <person name="Huang E."/>
            <person name="Gao Y."/>
            <person name="Liu J."/>
            <person name="Shao H."/>
            <person name="Ye R."/>
            <person name="Li L."/>
            <person name="Wei W."/>
            <person name="Wang X."/>
            <person name="Wang C."/>
            <person name="Huo Q."/>
            <person name="Li W."/>
            <person name="Guo W."/>
            <person name="Chen H."/>
            <person name="Chen S."/>
            <person name="Zhou L."/>
            <person name="Zhou L."/>
            <person name="Ni X."/>
            <person name="Tian J."/>
            <person name="Zhou Y."/>
            <person name="Sheng Y."/>
            <person name="Liu T."/>
            <person name="Pan Y."/>
            <person name="Xia L."/>
            <person name="Li J."/>
            <person name="Zhao F."/>
            <person name="Cao W."/>
        </authorList>
    </citation>
    <scope>NUCLEOTIDE SEQUENCE</scope>
    <source>
        <strain evidence="2">Rmic-2018</strain>
        <tissue evidence="2">Larvae</tissue>
    </source>
</reference>
<name>A0A9J6F2I0_RHIMP</name>
<accession>A0A9J6F2I0</accession>
<dbReference type="EMBL" id="JABSTU010000001">
    <property type="protein sequence ID" value="KAH8040986.1"/>
    <property type="molecule type" value="Genomic_DNA"/>
</dbReference>
<dbReference type="AlphaFoldDB" id="A0A9J6F2I0"/>
<keyword evidence="3" id="KW-1185">Reference proteome</keyword>
<evidence type="ECO:0000313" key="2">
    <source>
        <dbReference type="EMBL" id="KAH8040986.1"/>
    </source>
</evidence>
<feature type="region of interest" description="Disordered" evidence="1">
    <location>
        <begin position="29"/>
        <end position="87"/>
    </location>
</feature>
<gene>
    <name evidence="2" type="ORF">HPB51_013386</name>
</gene>
<evidence type="ECO:0000313" key="3">
    <source>
        <dbReference type="Proteomes" id="UP000821866"/>
    </source>
</evidence>
<protein>
    <submittedName>
        <fullName evidence="2">Uncharacterized protein</fullName>
    </submittedName>
</protein>
<organism evidence="2 3">
    <name type="scientific">Rhipicephalus microplus</name>
    <name type="common">Cattle tick</name>
    <name type="synonym">Boophilus microplus</name>
    <dbReference type="NCBI Taxonomy" id="6941"/>
    <lineage>
        <taxon>Eukaryota</taxon>
        <taxon>Metazoa</taxon>
        <taxon>Ecdysozoa</taxon>
        <taxon>Arthropoda</taxon>
        <taxon>Chelicerata</taxon>
        <taxon>Arachnida</taxon>
        <taxon>Acari</taxon>
        <taxon>Parasitiformes</taxon>
        <taxon>Ixodida</taxon>
        <taxon>Ixodoidea</taxon>
        <taxon>Ixodidae</taxon>
        <taxon>Rhipicephalinae</taxon>
        <taxon>Rhipicephalus</taxon>
        <taxon>Boophilus</taxon>
    </lineage>
</organism>
<sequence>MPVHCLHYHLHTYYTSCLLAAAAAVTSRAQGNRFHPPPSPPHATRTPPCRQGKRSVRSQPARPKRPRSPSKESLHKQSVRPRRRCKSHGTQADAAAVALALLNNTVPAAQFFFLDRCVARCRAVFCARWRTVRPADLYRTAPSTAAKGVSLLTVCPSLVRGKLDRFFCSALASSLLAALRPATASRVFCGPPPGGSLVVSCS</sequence>
<feature type="compositionally biased region" description="Basic residues" evidence="1">
    <location>
        <begin position="77"/>
        <end position="87"/>
    </location>
</feature>
<reference evidence="2" key="1">
    <citation type="journal article" date="2020" name="Cell">
        <title>Large-Scale Comparative Analyses of Tick Genomes Elucidate Their Genetic Diversity and Vector Capacities.</title>
        <authorList>
            <consortium name="Tick Genome and Microbiome Consortium (TIGMIC)"/>
            <person name="Jia N."/>
            <person name="Wang J."/>
            <person name="Shi W."/>
            <person name="Du L."/>
            <person name="Sun Y."/>
            <person name="Zhan W."/>
            <person name="Jiang J.F."/>
            <person name="Wang Q."/>
            <person name="Zhang B."/>
            <person name="Ji P."/>
            <person name="Bell-Sakyi L."/>
            <person name="Cui X.M."/>
            <person name="Yuan T.T."/>
            <person name="Jiang B.G."/>
            <person name="Yang W.F."/>
            <person name="Lam T.T."/>
            <person name="Chang Q.C."/>
            <person name="Ding S.J."/>
            <person name="Wang X.J."/>
            <person name="Zhu J.G."/>
            <person name="Ruan X.D."/>
            <person name="Zhao L."/>
            <person name="Wei J.T."/>
            <person name="Ye R.Z."/>
            <person name="Que T.C."/>
            <person name="Du C.H."/>
            <person name="Zhou Y.H."/>
            <person name="Cheng J.X."/>
            <person name="Dai P.F."/>
            <person name="Guo W.B."/>
            <person name="Han X.H."/>
            <person name="Huang E.J."/>
            <person name="Li L.F."/>
            <person name="Wei W."/>
            <person name="Gao Y.C."/>
            <person name="Liu J.Z."/>
            <person name="Shao H.Z."/>
            <person name="Wang X."/>
            <person name="Wang C.C."/>
            <person name="Yang T.C."/>
            <person name="Huo Q.B."/>
            <person name="Li W."/>
            <person name="Chen H.Y."/>
            <person name="Chen S.E."/>
            <person name="Zhou L.G."/>
            <person name="Ni X.B."/>
            <person name="Tian J.H."/>
            <person name="Sheng Y."/>
            <person name="Liu T."/>
            <person name="Pan Y.S."/>
            <person name="Xia L.Y."/>
            <person name="Li J."/>
            <person name="Zhao F."/>
            <person name="Cao W.C."/>
        </authorList>
    </citation>
    <scope>NUCLEOTIDE SEQUENCE</scope>
    <source>
        <strain evidence="2">Rmic-2018</strain>
    </source>
</reference>